<evidence type="ECO:0000256" key="7">
    <source>
        <dbReference type="ARBA" id="ARBA00023239"/>
    </source>
</evidence>
<keyword evidence="4" id="KW-0659">Purine metabolism</keyword>
<dbReference type="Pfam" id="PF09349">
    <property type="entry name" value="OHCU_decarbox"/>
    <property type="match status" value="1"/>
</dbReference>
<feature type="binding site" evidence="8">
    <location>
        <position position="206"/>
    </location>
    <ligand>
        <name>substrate</name>
    </ligand>
</feature>
<dbReference type="InterPro" id="IPR018020">
    <property type="entry name" value="OHCU_decarboxylase"/>
</dbReference>
<dbReference type="InterPro" id="IPR000895">
    <property type="entry name" value="Transthyretin/HIU_hydrolase"/>
</dbReference>
<feature type="binding site" evidence="8">
    <location>
        <position position="269"/>
    </location>
    <ligand>
        <name>substrate</name>
    </ligand>
</feature>
<evidence type="ECO:0000259" key="10">
    <source>
        <dbReference type="Pfam" id="PF09349"/>
    </source>
</evidence>
<dbReference type="InterPro" id="IPR036778">
    <property type="entry name" value="OHCU_decarboxylase_sf"/>
</dbReference>
<evidence type="ECO:0000256" key="8">
    <source>
        <dbReference type="PIRSR" id="PIRSR600895-51"/>
    </source>
</evidence>
<evidence type="ECO:0000259" key="9">
    <source>
        <dbReference type="Pfam" id="PF00576"/>
    </source>
</evidence>
<evidence type="ECO:0000256" key="4">
    <source>
        <dbReference type="ARBA" id="ARBA00022631"/>
    </source>
</evidence>
<dbReference type="AlphaFoldDB" id="A0AA37XCM7"/>
<dbReference type="InterPro" id="IPR023416">
    <property type="entry name" value="Transthyretin/HIU_hydrolase_d"/>
</dbReference>
<dbReference type="PANTHER" id="PTHR43466">
    <property type="entry name" value="2-OXO-4-HYDROXY-4-CARBOXY-5-UREIDOIMIDAZOLINE DECARBOXYLASE-RELATED"/>
    <property type="match status" value="1"/>
</dbReference>
<keyword evidence="7" id="KW-0456">Lyase</keyword>
<dbReference type="SUPFAM" id="SSF158694">
    <property type="entry name" value="UraD-Like"/>
    <property type="match status" value="1"/>
</dbReference>
<feature type="domain" description="Transthyretin/hydroxyisourate hydrolase" evidence="9">
    <location>
        <begin position="169"/>
        <end position="271"/>
    </location>
</feature>
<keyword evidence="5" id="KW-0210">Decarboxylase</keyword>
<feature type="binding site" evidence="8">
    <location>
        <position position="172"/>
    </location>
    <ligand>
        <name>substrate</name>
    </ligand>
</feature>
<comment type="catalytic activity">
    <reaction evidence="1">
        <text>5-hydroxyisourate + H2O = 5-hydroxy-2-oxo-4-ureido-2,5-dihydro-1H-imidazole-5-carboxylate + H(+)</text>
        <dbReference type="Rhea" id="RHEA:23736"/>
        <dbReference type="ChEBI" id="CHEBI:15377"/>
        <dbReference type="ChEBI" id="CHEBI:15378"/>
        <dbReference type="ChEBI" id="CHEBI:18072"/>
        <dbReference type="ChEBI" id="CHEBI:58639"/>
        <dbReference type="EC" id="3.5.2.17"/>
    </reaction>
</comment>
<reference evidence="11 12" key="1">
    <citation type="journal article" date="2014" name="Int. J. Syst. Evol. Microbiol.">
        <title>Complete genome sequence of Corynebacterium casei LMG S-19264T (=DSM 44701T), isolated from a smear-ripened cheese.</title>
        <authorList>
            <consortium name="US DOE Joint Genome Institute (JGI-PGF)"/>
            <person name="Walter F."/>
            <person name="Albersmeier A."/>
            <person name="Kalinowski J."/>
            <person name="Ruckert C."/>
        </authorList>
    </citation>
    <scope>NUCLEOTIDE SEQUENCE [LARGE SCALE GENOMIC DNA]</scope>
    <source>
        <strain evidence="11 12">NBRC 112289</strain>
    </source>
</reference>
<keyword evidence="6" id="KW-0378">Hydrolase</keyword>
<dbReference type="Gene3D" id="2.60.40.180">
    <property type="entry name" value="Transthyretin/hydroxyisourate hydrolase domain"/>
    <property type="match status" value="1"/>
</dbReference>
<dbReference type="RefSeq" id="WP_284231817.1">
    <property type="nucleotide sequence ID" value="NZ_BSUL01000001.1"/>
</dbReference>
<organism evidence="11 12">
    <name type="scientific">Arenivirga flava</name>
    <dbReference type="NCBI Taxonomy" id="1930060"/>
    <lineage>
        <taxon>Bacteria</taxon>
        <taxon>Bacillati</taxon>
        <taxon>Actinomycetota</taxon>
        <taxon>Actinomycetes</taxon>
        <taxon>Micrococcales</taxon>
        <taxon>Microbacteriaceae</taxon>
        <taxon>Arenivirga</taxon>
    </lineage>
</organism>
<dbReference type="GO" id="GO:0033971">
    <property type="term" value="F:hydroxyisourate hydrolase activity"/>
    <property type="evidence" value="ECO:0007669"/>
    <property type="project" value="UniProtKB-EC"/>
</dbReference>
<dbReference type="Pfam" id="PF00576">
    <property type="entry name" value="Transthyretin"/>
    <property type="match status" value="1"/>
</dbReference>
<dbReference type="PRINTS" id="PR00189">
    <property type="entry name" value="TRNSTHYRETIN"/>
</dbReference>
<dbReference type="GO" id="GO:0051997">
    <property type="term" value="F:2-oxo-4-hydroxy-4-carboxy-5-ureidoimidazoline decarboxylase activity"/>
    <property type="evidence" value="ECO:0007669"/>
    <property type="project" value="UniProtKB-EC"/>
</dbReference>
<proteinExistence type="predicted"/>
<comment type="pathway">
    <text evidence="3">Purine metabolism; urate degradation; (S)-allantoin from urate: step 3/3.</text>
</comment>
<feature type="domain" description="Oxo-4-hydroxy-4-carboxy-5-ureidoimidazoline decarboxylase" evidence="10">
    <location>
        <begin position="7"/>
        <end position="160"/>
    </location>
</feature>
<name>A0AA37XCM7_9MICO</name>
<evidence type="ECO:0000256" key="1">
    <source>
        <dbReference type="ARBA" id="ARBA00001043"/>
    </source>
</evidence>
<dbReference type="NCBIfam" id="NF010372">
    <property type="entry name" value="PRK13798.1"/>
    <property type="match status" value="1"/>
</dbReference>
<accession>A0AA37XCM7</accession>
<dbReference type="SUPFAM" id="SSF49472">
    <property type="entry name" value="Transthyretin (synonym: prealbumin)"/>
    <property type="match status" value="1"/>
</dbReference>
<dbReference type="CDD" id="cd05822">
    <property type="entry name" value="TLP_HIUase"/>
    <property type="match status" value="1"/>
</dbReference>
<comment type="catalytic activity">
    <reaction evidence="2">
        <text>5-hydroxy-2-oxo-4-ureido-2,5-dihydro-1H-imidazole-5-carboxylate + H(+) = (S)-allantoin + CO2</text>
        <dbReference type="Rhea" id="RHEA:26301"/>
        <dbReference type="ChEBI" id="CHEBI:15378"/>
        <dbReference type="ChEBI" id="CHEBI:15678"/>
        <dbReference type="ChEBI" id="CHEBI:16526"/>
        <dbReference type="ChEBI" id="CHEBI:58639"/>
        <dbReference type="EC" id="4.1.1.97"/>
    </reaction>
</comment>
<sequence length="272" mass="28574">MDLAVFNALPHDDARDLALVWAAVPAWAEAIASARPFATVADLEGLAEALGADWTAAELDAALAHHPRIGDRVEGGDAESRASRGEQAAVADADATVREAIAAGNAYYEARFDRVFLVRAAGRSPQEILAELDRRIELAPEDEVREALAQLLEIAVLRLRADVVARARVTTHVLDAVSGTAAPGIAVTLDDAAGLIAEGTTDADGRLAIGPELLPSGAYTLTFATGAHFAAQGLASFHPLVAVTFLLDAEGRDHDHVPLLLSPFAYSTYRGT</sequence>
<dbReference type="Proteomes" id="UP001157160">
    <property type="component" value="Unassembled WGS sequence"/>
</dbReference>
<dbReference type="GO" id="GO:0006144">
    <property type="term" value="P:purine nucleobase metabolic process"/>
    <property type="evidence" value="ECO:0007669"/>
    <property type="project" value="UniProtKB-KW"/>
</dbReference>
<dbReference type="NCBIfam" id="TIGR02962">
    <property type="entry name" value="hdxy_isourate"/>
    <property type="match status" value="1"/>
</dbReference>
<protein>
    <recommendedName>
        <fullName evidence="13">Hydroxyisourate hydrolase</fullName>
    </recommendedName>
</protein>
<evidence type="ECO:0000256" key="6">
    <source>
        <dbReference type="ARBA" id="ARBA00022801"/>
    </source>
</evidence>
<comment type="caution">
    <text evidence="11">The sequence shown here is derived from an EMBL/GenBank/DDBJ whole genome shotgun (WGS) entry which is preliminary data.</text>
</comment>
<dbReference type="EMBL" id="BSUL01000001">
    <property type="protein sequence ID" value="GMA28487.1"/>
    <property type="molecule type" value="Genomic_DNA"/>
</dbReference>
<dbReference type="InterPro" id="IPR017595">
    <property type="entry name" value="OHCU_decarboxylase-2"/>
</dbReference>
<dbReference type="PANTHER" id="PTHR43466:SF1">
    <property type="entry name" value="2-OXO-4-HYDROXY-4-CARBOXY-5-UREIDOIMIDAZOLINE DECARBOXYLASE-RELATED"/>
    <property type="match status" value="1"/>
</dbReference>
<evidence type="ECO:0008006" key="13">
    <source>
        <dbReference type="Google" id="ProtNLM"/>
    </source>
</evidence>
<dbReference type="NCBIfam" id="TIGR03180">
    <property type="entry name" value="UraD_2"/>
    <property type="match status" value="1"/>
</dbReference>
<evidence type="ECO:0000256" key="2">
    <source>
        <dbReference type="ARBA" id="ARBA00001163"/>
    </source>
</evidence>
<evidence type="ECO:0000256" key="5">
    <source>
        <dbReference type="ARBA" id="ARBA00022793"/>
    </source>
</evidence>
<evidence type="ECO:0000313" key="12">
    <source>
        <dbReference type="Proteomes" id="UP001157160"/>
    </source>
</evidence>
<gene>
    <name evidence="11" type="ORF">GCM10025874_17400</name>
</gene>
<dbReference type="GO" id="GO:0019628">
    <property type="term" value="P:urate catabolic process"/>
    <property type="evidence" value="ECO:0007669"/>
    <property type="project" value="TreeGrafter"/>
</dbReference>
<evidence type="ECO:0000313" key="11">
    <source>
        <dbReference type="EMBL" id="GMA28487.1"/>
    </source>
</evidence>
<keyword evidence="12" id="KW-1185">Reference proteome</keyword>
<dbReference type="InterPro" id="IPR036817">
    <property type="entry name" value="Transthyretin/HIU_hydrolase_sf"/>
</dbReference>
<dbReference type="InterPro" id="IPR014306">
    <property type="entry name" value="Hydroxyisourate_hydrolase"/>
</dbReference>
<dbReference type="Gene3D" id="1.10.3330.10">
    <property type="entry name" value="Oxo-4-hydroxy-4-carboxy-5-ureidoimidazoline decarboxylase"/>
    <property type="match status" value="1"/>
</dbReference>
<evidence type="ECO:0000256" key="3">
    <source>
        <dbReference type="ARBA" id="ARBA00004754"/>
    </source>
</evidence>